<keyword evidence="1" id="KW-1133">Transmembrane helix</keyword>
<protein>
    <recommendedName>
        <fullName evidence="2">TadE-like domain-containing protein</fullName>
    </recommendedName>
</protein>
<keyword evidence="4" id="KW-1185">Reference proteome</keyword>
<name>A0A845HYX5_9BURK</name>
<dbReference type="Proteomes" id="UP000444316">
    <property type="component" value="Unassembled WGS sequence"/>
</dbReference>
<keyword evidence="1" id="KW-0472">Membrane</keyword>
<dbReference type="Pfam" id="PF07811">
    <property type="entry name" value="TadE"/>
    <property type="match status" value="1"/>
</dbReference>
<comment type="caution">
    <text evidence="3">The sequence shown here is derived from an EMBL/GenBank/DDBJ whole genome shotgun (WGS) entry which is preliminary data.</text>
</comment>
<dbReference type="InterPro" id="IPR012495">
    <property type="entry name" value="TadE-like_dom"/>
</dbReference>
<evidence type="ECO:0000256" key="1">
    <source>
        <dbReference type="SAM" id="Phobius"/>
    </source>
</evidence>
<feature type="transmembrane region" description="Helical" evidence="1">
    <location>
        <begin position="12"/>
        <end position="35"/>
    </location>
</feature>
<proteinExistence type="predicted"/>
<organism evidence="3 4">
    <name type="scientific">Duganella fentianensis</name>
    <dbReference type="NCBI Taxonomy" id="2692177"/>
    <lineage>
        <taxon>Bacteria</taxon>
        <taxon>Pseudomonadati</taxon>
        <taxon>Pseudomonadota</taxon>
        <taxon>Betaproteobacteria</taxon>
        <taxon>Burkholderiales</taxon>
        <taxon>Oxalobacteraceae</taxon>
        <taxon>Telluria group</taxon>
        <taxon>Duganella</taxon>
    </lineage>
</organism>
<sequence length="157" mass="17324">MSWRRPAPAQRGIATLEMVLILPLMLLFLAGMVYFGRYFTYYSAAHKAAHDAARYLSTVSRREMRMQVTGYAQVPALLLAQNIAQQETAGLHPGPAVIAVVVDCLPFSCTGLALPDKVRVMVQMRVADELFAPFSAAFLGEEPLLLQAYVTMLYVGQ</sequence>
<keyword evidence="1" id="KW-0812">Transmembrane</keyword>
<reference evidence="3" key="1">
    <citation type="submission" date="2019-12" db="EMBL/GenBank/DDBJ databases">
        <title>Novel species isolated from a subtropical stream in China.</title>
        <authorList>
            <person name="Lu H."/>
        </authorList>
    </citation>
    <scope>NUCLEOTIDE SEQUENCE [LARGE SCALE GENOMIC DNA]</scope>
    <source>
        <strain evidence="3">FT93W</strain>
    </source>
</reference>
<dbReference type="AlphaFoldDB" id="A0A845HYX5"/>
<gene>
    <name evidence="3" type="ORF">GTP23_14370</name>
</gene>
<evidence type="ECO:0000313" key="3">
    <source>
        <dbReference type="EMBL" id="MYN46233.1"/>
    </source>
</evidence>
<feature type="domain" description="TadE-like" evidence="2">
    <location>
        <begin position="12"/>
        <end position="54"/>
    </location>
</feature>
<dbReference type="RefSeq" id="WP_161035804.1">
    <property type="nucleotide sequence ID" value="NZ_WWCL01000003.1"/>
</dbReference>
<evidence type="ECO:0000313" key="4">
    <source>
        <dbReference type="Proteomes" id="UP000444316"/>
    </source>
</evidence>
<evidence type="ECO:0000259" key="2">
    <source>
        <dbReference type="Pfam" id="PF07811"/>
    </source>
</evidence>
<accession>A0A845HYX5</accession>
<dbReference type="EMBL" id="WWCL01000003">
    <property type="protein sequence ID" value="MYN46233.1"/>
    <property type="molecule type" value="Genomic_DNA"/>
</dbReference>